<reference evidence="1 2" key="1">
    <citation type="submission" date="2019-02" db="EMBL/GenBank/DDBJ databases">
        <title>Polymorphobacter sp. isolated from the lake at the Tibet of China.</title>
        <authorList>
            <person name="Li A."/>
        </authorList>
    </citation>
    <scope>NUCLEOTIDE SEQUENCE [LARGE SCALE GENOMIC DNA]</scope>
    <source>
        <strain evidence="1 2">DJ1R-1</strain>
    </source>
</reference>
<sequence length="78" mass="8695">MTSSSQRAADGSGATEINLDTPDVRAADFRVVKFRETDYRTGCVTSRDVEAPVINRFSDHVLVRLPDGASLRVQEKRR</sequence>
<organism evidence="1 2">
    <name type="scientific">Glacieibacterium arshaanense</name>
    <dbReference type="NCBI Taxonomy" id="2511025"/>
    <lineage>
        <taxon>Bacteria</taxon>
        <taxon>Pseudomonadati</taxon>
        <taxon>Pseudomonadota</taxon>
        <taxon>Alphaproteobacteria</taxon>
        <taxon>Sphingomonadales</taxon>
        <taxon>Sphingosinicellaceae</taxon>
        <taxon>Glacieibacterium</taxon>
    </lineage>
</organism>
<accession>A0A4Y9EPE4</accession>
<dbReference type="RefSeq" id="WP_135246086.1">
    <property type="nucleotide sequence ID" value="NZ_SIHO01000002.1"/>
</dbReference>
<gene>
    <name evidence="1" type="ORF">EUV02_10030</name>
</gene>
<proteinExistence type="predicted"/>
<dbReference type="AlphaFoldDB" id="A0A4Y9EPE4"/>
<evidence type="ECO:0000313" key="2">
    <source>
        <dbReference type="Proteomes" id="UP000297737"/>
    </source>
</evidence>
<comment type="caution">
    <text evidence="1">The sequence shown here is derived from an EMBL/GenBank/DDBJ whole genome shotgun (WGS) entry which is preliminary data.</text>
</comment>
<protein>
    <submittedName>
        <fullName evidence="1">Uncharacterized protein</fullName>
    </submittedName>
</protein>
<dbReference type="Proteomes" id="UP000297737">
    <property type="component" value="Unassembled WGS sequence"/>
</dbReference>
<dbReference type="EMBL" id="SIHO01000002">
    <property type="protein sequence ID" value="TFU03494.1"/>
    <property type="molecule type" value="Genomic_DNA"/>
</dbReference>
<keyword evidence="2" id="KW-1185">Reference proteome</keyword>
<evidence type="ECO:0000313" key="1">
    <source>
        <dbReference type="EMBL" id="TFU03494.1"/>
    </source>
</evidence>
<name>A0A4Y9EPE4_9SPHN</name>